<organism evidence="2 3">
    <name type="scientific">Sphingomonas alba</name>
    <dbReference type="NCBI Taxonomy" id="2908208"/>
    <lineage>
        <taxon>Bacteria</taxon>
        <taxon>Pseudomonadati</taxon>
        <taxon>Pseudomonadota</taxon>
        <taxon>Alphaproteobacteria</taxon>
        <taxon>Sphingomonadales</taxon>
        <taxon>Sphingomonadaceae</taxon>
        <taxon>Sphingomonas</taxon>
    </lineage>
</organism>
<keyword evidence="3" id="KW-1185">Reference proteome</keyword>
<evidence type="ECO:0000256" key="1">
    <source>
        <dbReference type="SAM" id="Phobius"/>
    </source>
</evidence>
<reference evidence="2" key="1">
    <citation type="submission" date="2022-05" db="EMBL/GenBank/DDBJ databases">
        <authorList>
            <person name="Jo J.-H."/>
            <person name="Im W.-T."/>
        </authorList>
    </citation>
    <scope>NUCLEOTIDE SEQUENCE</scope>
    <source>
        <strain evidence="2">SE158</strain>
    </source>
</reference>
<dbReference type="Proteomes" id="UP001165363">
    <property type="component" value="Unassembled WGS sequence"/>
</dbReference>
<evidence type="ECO:0000313" key="2">
    <source>
        <dbReference type="EMBL" id="MCL6682528.1"/>
    </source>
</evidence>
<dbReference type="RefSeq" id="WP_249846494.1">
    <property type="nucleotide sequence ID" value="NZ_JAMGBD010000001.1"/>
</dbReference>
<evidence type="ECO:0008006" key="4">
    <source>
        <dbReference type="Google" id="ProtNLM"/>
    </source>
</evidence>
<comment type="caution">
    <text evidence="2">The sequence shown here is derived from an EMBL/GenBank/DDBJ whole genome shotgun (WGS) entry which is preliminary data.</text>
</comment>
<feature type="transmembrane region" description="Helical" evidence="1">
    <location>
        <begin position="6"/>
        <end position="24"/>
    </location>
</feature>
<accession>A0ABT0RIV9</accession>
<keyword evidence="1" id="KW-0472">Membrane</keyword>
<protein>
    <recommendedName>
        <fullName evidence="4">LPXTG cell wall anchor domain-containing protein</fullName>
    </recommendedName>
</protein>
<sequence>MGTISSVAPAIAMLAAILLVLGGIRMIRRGENRKQGWLMIVAAAVVVGNVLILTL</sequence>
<dbReference type="EMBL" id="JAMGBD010000001">
    <property type="protein sequence ID" value="MCL6682528.1"/>
    <property type="molecule type" value="Genomic_DNA"/>
</dbReference>
<keyword evidence="1" id="KW-1133">Transmembrane helix</keyword>
<gene>
    <name evidence="2" type="ORF">LZ536_01235</name>
</gene>
<feature type="transmembrane region" description="Helical" evidence="1">
    <location>
        <begin position="36"/>
        <end position="54"/>
    </location>
</feature>
<evidence type="ECO:0000313" key="3">
    <source>
        <dbReference type="Proteomes" id="UP001165363"/>
    </source>
</evidence>
<proteinExistence type="predicted"/>
<keyword evidence="1" id="KW-0812">Transmembrane</keyword>
<name>A0ABT0RIV9_9SPHN</name>